<dbReference type="Pfam" id="PF05187">
    <property type="entry name" value="Fer4_ETF_QO"/>
    <property type="match status" value="1"/>
</dbReference>
<evidence type="ECO:0000256" key="10">
    <source>
        <dbReference type="ARBA" id="ARBA00023004"/>
    </source>
</evidence>
<dbReference type="InterPro" id="IPR007859">
    <property type="entry name" value="ETF-QO/FixX_C"/>
</dbReference>
<dbReference type="FunFam" id="3.30.70.20:FF:000015">
    <property type="entry name" value="Electron transfer flavoprotein-ubiquinone oxidoreductase"/>
    <property type="match status" value="1"/>
</dbReference>
<keyword evidence="8 14" id="KW-0249">Electron transport</keyword>
<gene>
    <name evidence="17" type="ORF">ABHF33_00360</name>
</gene>
<dbReference type="RefSeq" id="WP_348945105.1">
    <property type="nucleotide sequence ID" value="NZ_CP157355.1"/>
</dbReference>
<keyword evidence="4 14" id="KW-0285">Flavoprotein</keyword>
<evidence type="ECO:0000256" key="12">
    <source>
        <dbReference type="ARBA" id="ARBA00023075"/>
    </source>
</evidence>
<dbReference type="PANTHER" id="PTHR10617:SF107">
    <property type="entry name" value="ELECTRON TRANSFER FLAVOPROTEIN-UBIQUINONE OXIDOREDUCTASE, MITOCHONDRIAL"/>
    <property type="match status" value="1"/>
</dbReference>
<dbReference type="InterPro" id="IPR036188">
    <property type="entry name" value="FAD/NAD-bd_sf"/>
</dbReference>
<dbReference type="GO" id="GO:0004174">
    <property type="term" value="F:electron-transferring-flavoprotein dehydrogenase activity"/>
    <property type="evidence" value="ECO:0007669"/>
    <property type="project" value="UniProtKB-UniRule"/>
</dbReference>
<evidence type="ECO:0000256" key="2">
    <source>
        <dbReference type="ARBA" id="ARBA00004370"/>
    </source>
</evidence>
<keyword evidence="6 14" id="KW-0274">FAD</keyword>
<evidence type="ECO:0000256" key="3">
    <source>
        <dbReference type="ARBA" id="ARBA00022448"/>
    </source>
</evidence>
<comment type="subcellular location">
    <subcellularLocation>
        <location evidence="2">Membrane</location>
    </subcellularLocation>
</comment>
<keyword evidence="7" id="KW-0809">Transit peptide</keyword>
<sequence length="544" mass="58961">MSNRDQMQYDVVIVGAGPAGLSAAIRLKQLNSELSVCILEKGAQVGAHIMSGAVIDPIGLNQLLPDWQNRQPQLATPVSADEFLVLDEDASYRLPHALLPPPLRNDGCFIVRLGEVCAFLAQEAEKLGVEIYPGFAASEVLYNELGAVCGIASGDMGIAKDGSYKADYTRGIEILAKYTLIGEGARGSLTGELETHFGLRSQSDPQHYGLGIKEVWQIAPEQHQLGKVQHALGWPLDSDAQGGAFIYHLPNNLVAVGYVVHLNYRNPTLSPFDELQRFKTHPSIRPLFKGGKRIAYGARAIAEGGWQSLPQLSFPGGLLMGCAAGLLNFPRIKGVHNAMLSGMAAAQAVNAAISAGRENDKLADYQTQLDSSGVLPELHSVRNIKPALAKLGTLTGTMYAGTELWLARFGVKLPWTLRSKLPDHAYLKADCTPIKYPKPDGILTFGKLDSLTLANVSHEHDQPVHMQLRNAELITPVHLSHEIKAECHYCPAGVYEIVELAGQKKYQINAQNCLHCKTCDIKDSAQNIHWVTPEGGGGPMYTGM</sequence>
<dbReference type="EMBL" id="CP157355">
    <property type="protein sequence ID" value="XBM00770.1"/>
    <property type="molecule type" value="Genomic_DNA"/>
</dbReference>
<keyword evidence="12 14" id="KW-0830">Ubiquinone</keyword>
<dbReference type="SUPFAM" id="SSF54373">
    <property type="entry name" value="FAD-linked reductases, C-terminal domain"/>
    <property type="match status" value="1"/>
</dbReference>
<evidence type="ECO:0000256" key="8">
    <source>
        <dbReference type="ARBA" id="ARBA00022982"/>
    </source>
</evidence>
<dbReference type="SUPFAM" id="SSF51905">
    <property type="entry name" value="FAD/NAD(P)-binding domain"/>
    <property type="match status" value="1"/>
</dbReference>
<name>A0AAU7F7T8_9NEIS</name>
<keyword evidence="3 14" id="KW-0813">Transport</keyword>
<evidence type="ECO:0000256" key="14">
    <source>
        <dbReference type="RuleBase" id="RU366068"/>
    </source>
</evidence>
<comment type="cofactor">
    <cofactor evidence="14">
        <name>[4Fe-4S] cluster</name>
        <dbReference type="ChEBI" id="CHEBI:49883"/>
    </cofactor>
    <text evidence="14">Binds 1 [4Fe-4S] cluster.</text>
</comment>
<feature type="domain" description="ETF-QO/FixX C-terminal" evidence="15">
    <location>
        <begin position="441"/>
        <end position="542"/>
    </location>
</feature>
<accession>A0AAU7F7T8</accession>
<organism evidence="17">
    <name type="scientific">Chitinibacter mangrovi</name>
    <dbReference type="NCBI Taxonomy" id="3153927"/>
    <lineage>
        <taxon>Bacteria</taxon>
        <taxon>Pseudomonadati</taxon>
        <taxon>Pseudomonadota</taxon>
        <taxon>Betaproteobacteria</taxon>
        <taxon>Neisseriales</taxon>
        <taxon>Chitinibacteraceae</taxon>
        <taxon>Chitinibacter</taxon>
    </lineage>
</organism>
<dbReference type="GO" id="GO:0051539">
    <property type="term" value="F:4 iron, 4 sulfur cluster binding"/>
    <property type="evidence" value="ECO:0007669"/>
    <property type="project" value="UniProtKB-UniRule"/>
</dbReference>
<protein>
    <recommendedName>
        <fullName evidence="14">Electron transfer flavoprotein-ubiquinone oxidoreductase</fullName>
        <shortName evidence="14">ETF-QO</shortName>
        <ecNumber evidence="14">1.5.5.1</ecNumber>
    </recommendedName>
</protein>
<evidence type="ECO:0000256" key="13">
    <source>
        <dbReference type="ARBA" id="ARBA00023136"/>
    </source>
</evidence>
<evidence type="ECO:0000256" key="4">
    <source>
        <dbReference type="ARBA" id="ARBA00022630"/>
    </source>
</evidence>
<proteinExistence type="predicted"/>
<dbReference type="PRINTS" id="PR00411">
    <property type="entry name" value="PNDRDTASEI"/>
</dbReference>
<evidence type="ECO:0000256" key="6">
    <source>
        <dbReference type="ARBA" id="ARBA00022827"/>
    </source>
</evidence>
<feature type="domain" description="ETF-QO/FixC ubiquinone-binding" evidence="16">
    <location>
        <begin position="208"/>
        <end position="301"/>
    </location>
</feature>
<comment type="cofactor">
    <cofactor evidence="1 14">
        <name>FAD</name>
        <dbReference type="ChEBI" id="CHEBI:57692"/>
    </cofactor>
</comment>
<comment type="catalytic activity">
    <reaction evidence="14">
        <text>a ubiquinone + reduced [electron-transfer flavoprotein] = a ubiquinol + oxidized [electron-transfer flavoprotein] + H(+)</text>
        <dbReference type="Rhea" id="RHEA:24052"/>
        <dbReference type="Rhea" id="RHEA-COMP:9565"/>
        <dbReference type="Rhea" id="RHEA-COMP:9566"/>
        <dbReference type="Rhea" id="RHEA-COMP:10685"/>
        <dbReference type="Rhea" id="RHEA-COMP:10686"/>
        <dbReference type="ChEBI" id="CHEBI:15378"/>
        <dbReference type="ChEBI" id="CHEBI:16389"/>
        <dbReference type="ChEBI" id="CHEBI:17976"/>
        <dbReference type="ChEBI" id="CHEBI:57692"/>
        <dbReference type="ChEBI" id="CHEBI:58307"/>
        <dbReference type="EC" id="1.5.5.1"/>
    </reaction>
</comment>
<dbReference type="AlphaFoldDB" id="A0AAU7F7T8"/>
<reference evidence="17" key="1">
    <citation type="submission" date="2024-05" db="EMBL/GenBank/DDBJ databases">
        <authorList>
            <person name="Yang L."/>
            <person name="Pan L."/>
        </authorList>
    </citation>
    <scope>NUCLEOTIDE SEQUENCE</scope>
    <source>
        <strain evidence="17">FCG-7</strain>
    </source>
</reference>
<dbReference type="InterPro" id="IPR040156">
    <property type="entry name" value="ETF-QO"/>
</dbReference>
<dbReference type="GO" id="GO:0016020">
    <property type="term" value="C:membrane"/>
    <property type="evidence" value="ECO:0007669"/>
    <property type="project" value="UniProtKB-SubCell"/>
</dbReference>
<dbReference type="Pfam" id="PF21162">
    <property type="entry name" value="ETFQO_UQ-bd"/>
    <property type="match status" value="1"/>
</dbReference>
<evidence type="ECO:0000256" key="5">
    <source>
        <dbReference type="ARBA" id="ARBA00022723"/>
    </source>
</evidence>
<evidence type="ECO:0000256" key="1">
    <source>
        <dbReference type="ARBA" id="ARBA00001974"/>
    </source>
</evidence>
<evidence type="ECO:0000256" key="9">
    <source>
        <dbReference type="ARBA" id="ARBA00023002"/>
    </source>
</evidence>
<dbReference type="Gene3D" id="3.50.50.60">
    <property type="entry name" value="FAD/NAD(P)-binding domain"/>
    <property type="match status" value="1"/>
</dbReference>
<dbReference type="Gene3D" id="3.30.70.20">
    <property type="match status" value="1"/>
</dbReference>
<keyword evidence="11 14" id="KW-0411">Iron-sulfur</keyword>
<dbReference type="InterPro" id="IPR049398">
    <property type="entry name" value="ETF-QO/FixC_UQ-bd"/>
</dbReference>
<comment type="function">
    <text evidence="14">Accepts electrons from ETF and reduces ubiquinone.</text>
</comment>
<evidence type="ECO:0000313" key="17">
    <source>
        <dbReference type="EMBL" id="XBM00770.1"/>
    </source>
</evidence>
<keyword evidence="13" id="KW-0472">Membrane</keyword>
<dbReference type="Pfam" id="PF13450">
    <property type="entry name" value="NAD_binding_8"/>
    <property type="match status" value="1"/>
</dbReference>
<dbReference type="KEGG" id="cmav:ABHF33_00360"/>
<dbReference type="GO" id="GO:0046872">
    <property type="term" value="F:metal ion binding"/>
    <property type="evidence" value="ECO:0007669"/>
    <property type="project" value="UniProtKB-KW"/>
</dbReference>
<dbReference type="PANTHER" id="PTHR10617">
    <property type="entry name" value="ELECTRON TRANSFER FLAVOPROTEIN-UBIQUINONE OXIDOREDUCTASE"/>
    <property type="match status" value="1"/>
</dbReference>
<keyword evidence="10 14" id="KW-0408">Iron</keyword>
<dbReference type="Gene3D" id="3.30.9.90">
    <property type="match status" value="1"/>
</dbReference>
<dbReference type="SUPFAM" id="SSF54862">
    <property type="entry name" value="4Fe-4S ferredoxins"/>
    <property type="match status" value="1"/>
</dbReference>
<dbReference type="EC" id="1.5.5.1" evidence="14"/>
<evidence type="ECO:0000256" key="11">
    <source>
        <dbReference type="ARBA" id="ARBA00023014"/>
    </source>
</evidence>
<keyword evidence="9 14" id="KW-0560">Oxidoreductase</keyword>
<evidence type="ECO:0000259" key="16">
    <source>
        <dbReference type="Pfam" id="PF21162"/>
    </source>
</evidence>
<evidence type="ECO:0000259" key="15">
    <source>
        <dbReference type="Pfam" id="PF05187"/>
    </source>
</evidence>
<evidence type="ECO:0000256" key="7">
    <source>
        <dbReference type="ARBA" id="ARBA00022946"/>
    </source>
</evidence>
<keyword evidence="5 14" id="KW-0479">Metal-binding</keyword>